<dbReference type="GO" id="GO:0050661">
    <property type="term" value="F:NADP binding"/>
    <property type="evidence" value="ECO:0007669"/>
    <property type="project" value="InterPro"/>
</dbReference>
<dbReference type="PANTHER" id="PTHR48079">
    <property type="entry name" value="PROTEIN YEEZ"/>
    <property type="match status" value="1"/>
</dbReference>
<sequence length="269" mass="29894">MNKKIGVLGCGWLGFPLAISLIKDGYAVNGSTTSKEKIPTLKKKGISPFLISLGEQTILGAIDDFLKGLDVLIINVPPKLRKSNTESYIGKIQVLHKALKQVKPPKILFISSTSVYGEINGIVTEETHSKPTTESGKQLLATENLFLNDSELQTTIIRFGGLIGQNRHPIEQLSGKKGLTNGNSYVNLIHLEDCITIIKTILENRCWGEIFNGVYPYHPFKKEYYKKQALLRNLTPPSYAETTLLGGKRISSEKIINKLNYQFKCSIES</sequence>
<reference evidence="2 3" key="1">
    <citation type="submission" date="2020-03" db="EMBL/GenBank/DDBJ databases">
        <title>Genomic Encyclopedia of Type Strains, Phase IV (KMG-IV): sequencing the most valuable type-strain genomes for metagenomic binning, comparative biology and taxonomic classification.</title>
        <authorList>
            <person name="Goeker M."/>
        </authorList>
    </citation>
    <scope>NUCLEOTIDE SEQUENCE [LARGE SCALE GENOMIC DNA]</scope>
    <source>
        <strain evidence="2 3">DSM 29762</strain>
    </source>
</reference>
<dbReference type="RefSeq" id="WP_167963802.1">
    <property type="nucleotide sequence ID" value="NZ_JAATJJ010000001.1"/>
</dbReference>
<dbReference type="Pfam" id="PF03446">
    <property type="entry name" value="NAD_binding_2"/>
    <property type="match status" value="1"/>
</dbReference>
<dbReference type="InterPro" id="IPR036291">
    <property type="entry name" value="NAD(P)-bd_dom_sf"/>
</dbReference>
<dbReference type="InterPro" id="IPR051783">
    <property type="entry name" value="NAD(P)-dependent_oxidoreduct"/>
</dbReference>
<dbReference type="InterPro" id="IPR006115">
    <property type="entry name" value="6PGDH_NADP-bd"/>
</dbReference>
<accession>A0A846R2Z1</accession>
<protein>
    <submittedName>
        <fullName evidence="2">Nucleoside-diphosphate-sugar epimerase</fullName>
    </submittedName>
</protein>
<comment type="caution">
    <text evidence="2">The sequence shown here is derived from an EMBL/GenBank/DDBJ whole genome shotgun (WGS) entry which is preliminary data.</text>
</comment>
<evidence type="ECO:0000313" key="2">
    <source>
        <dbReference type="EMBL" id="NJB71734.1"/>
    </source>
</evidence>
<dbReference type="GO" id="GO:0004029">
    <property type="term" value="F:aldehyde dehydrogenase (NAD+) activity"/>
    <property type="evidence" value="ECO:0007669"/>
    <property type="project" value="TreeGrafter"/>
</dbReference>
<dbReference type="PANTHER" id="PTHR48079:SF6">
    <property type="entry name" value="NAD(P)-BINDING DOMAIN-CONTAINING PROTEIN-RELATED"/>
    <property type="match status" value="1"/>
</dbReference>
<proteinExistence type="predicted"/>
<dbReference type="Gene3D" id="3.40.50.720">
    <property type="entry name" value="NAD(P)-binding Rossmann-like Domain"/>
    <property type="match status" value="1"/>
</dbReference>
<dbReference type="CDD" id="cd05266">
    <property type="entry name" value="SDR_a4"/>
    <property type="match status" value="1"/>
</dbReference>
<dbReference type="Proteomes" id="UP000590442">
    <property type="component" value="Unassembled WGS sequence"/>
</dbReference>
<dbReference type="SUPFAM" id="SSF51735">
    <property type="entry name" value="NAD(P)-binding Rossmann-fold domains"/>
    <property type="match status" value="1"/>
</dbReference>
<evidence type="ECO:0000259" key="1">
    <source>
        <dbReference type="Pfam" id="PF03446"/>
    </source>
</evidence>
<dbReference type="EMBL" id="JAATJJ010000001">
    <property type="protein sequence ID" value="NJB71734.1"/>
    <property type="molecule type" value="Genomic_DNA"/>
</dbReference>
<dbReference type="GO" id="GO:0005737">
    <property type="term" value="C:cytoplasm"/>
    <property type="evidence" value="ECO:0007669"/>
    <property type="project" value="TreeGrafter"/>
</dbReference>
<keyword evidence="3" id="KW-1185">Reference proteome</keyword>
<dbReference type="AlphaFoldDB" id="A0A846R2Z1"/>
<gene>
    <name evidence="2" type="ORF">GGR42_002196</name>
</gene>
<organism evidence="2 3">
    <name type="scientific">Saonia flava</name>
    <dbReference type="NCBI Taxonomy" id="523696"/>
    <lineage>
        <taxon>Bacteria</taxon>
        <taxon>Pseudomonadati</taxon>
        <taxon>Bacteroidota</taxon>
        <taxon>Flavobacteriia</taxon>
        <taxon>Flavobacteriales</taxon>
        <taxon>Flavobacteriaceae</taxon>
        <taxon>Saonia</taxon>
    </lineage>
</organism>
<evidence type="ECO:0000313" key="3">
    <source>
        <dbReference type="Proteomes" id="UP000590442"/>
    </source>
</evidence>
<name>A0A846R2Z1_9FLAO</name>
<feature type="domain" description="6-phosphogluconate dehydrogenase NADP-binding" evidence="1">
    <location>
        <begin position="4"/>
        <end position="91"/>
    </location>
</feature>